<feature type="region of interest" description="Disordered" evidence="1">
    <location>
        <begin position="1"/>
        <end position="20"/>
    </location>
</feature>
<reference evidence="2" key="1">
    <citation type="submission" date="2013-08" db="EMBL/GenBank/DDBJ databases">
        <title>Gene expansion shapes genome architecture in the human pathogen Lichtheimia corymbifera: an evolutionary genomics analysis in the ancient terrestrial Mucorales (Mucoromycotina).</title>
        <authorList>
            <person name="Schwartze V.U."/>
            <person name="Winter S."/>
            <person name="Shelest E."/>
            <person name="Marcet-Houben M."/>
            <person name="Horn F."/>
            <person name="Wehner S."/>
            <person name="Hoffmann K."/>
            <person name="Riege K."/>
            <person name="Sammeth M."/>
            <person name="Nowrousian M."/>
            <person name="Valiante V."/>
            <person name="Linde J."/>
            <person name="Jacobsen I.D."/>
            <person name="Marz M."/>
            <person name="Brakhage A.A."/>
            <person name="Gabaldon T."/>
            <person name="Bocker S."/>
            <person name="Voigt K."/>
        </authorList>
    </citation>
    <scope>NUCLEOTIDE SEQUENCE [LARGE SCALE GENOMIC DNA]</scope>
    <source>
        <strain evidence="2">FSU 9682</strain>
    </source>
</reference>
<organism evidence="2 3">
    <name type="scientific">Lichtheimia corymbifera JMRC:FSU:9682</name>
    <dbReference type="NCBI Taxonomy" id="1263082"/>
    <lineage>
        <taxon>Eukaryota</taxon>
        <taxon>Fungi</taxon>
        <taxon>Fungi incertae sedis</taxon>
        <taxon>Mucoromycota</taxon>
        <taxon>Mucoromycotina</taxon>
        <taxon>Mucoromycetes</taxon>
        <taxon>Mucorales</taxon>
        <taxon>Lichtheimiaceae</taxon>
        <taxon>Lichtheimia</taxon>
    </lineage>
</organism>
<dbReference type="VEuPathDB" id="FungiDB:LCOR_07333.1"/>
<evidence type="ECO:0000256" key="1">
    <source>
        <dbReference type="SAM" id="MobiDB-lite"/>
    </source>
</evidence>
<proteinExistence type="predicted"/>
<evidence type="ECO:0000313" key="3">
    <source>
        <dbReference type="Proteomes" id="UP000027586"/>
    </source>
</evidence>
<dbReference type="EMBL" id="CBTN010000036">
    <property type="protein sequence ID" value="CDH56264.1"/>
    <property type="molecule type" value="Genomic_DNA"/>
</dbReference>
<protein>
    <submittedName>
        <fullName evidence="2">Uncharacterized protein</fullName>
    </submittedName>
</protein>
<gene>
    <name evidence="2" type="ORF">LCOR_07333.1</name>
</gene>
<keyword evidence="3" id="KW-1185">Reference proteome</keyword>
<dbReference type="Proteomes" id="UP000027586">
    <property type="component" value="Unassembled WGS sequence"/>
</dbReference>
<evidence type="ECO:0000313" key="2">
    <source>
        <dbReference type="EMBL" id="CDH56264.1"/>
    </source>
</evidence>
<accession>A0A068S1W5</accession>
<sequence>MRPVVNNARPTARPKTSLETDKTVPAFAGAVWEADGDKLLLDGKSIDENAIYLGRTLADGRIEDADADTEAAMLLAAEEADALAADETPLADTSAEETAADALALALSDTAEALAEADAALEAAEVVSAV</sequence>
<dbReference type="AlphaFoldDB" id="A0A068S1W5"/>
<name>A0A068S1W5_9FUNG</name>
<comment type="caution">
    <text evidence="2">The sequence shown here is derived from an EMBL/GenBank/DDBJ whole genome shotgun (WGS) entry which is preliminary data.</text>
</comment>